<evidence type="ECO:0000313" key="13">
    <source>
        <dbReference type="EMBL" id="AQT70342.1"/>
    </source>
</evidence>
<evidence type="ECO:0000256" key="9">
    <source>
        <dbReference type="PIRSR" id="PIRSR500134-1"/>
    </source>
</evidence>
<feature type="binding site" evidence="11">
    <location>
        <position position="121"/>
    </location>
    <ligand>
        <name>NAD(+)</name>
        <dbReference type="ChEBI" id="CHEBI:57540"/>
    </ligand>
</feature>
<evidence type="ECO:0000256" key="6">
    <source>
        <dbReference type="ARBA" id="ARBA00023027"/>
    </source>
</evidence>
<dbReference type="Gene3D" id="3.40.50.720">
    <property type="entry name" value="NAD(P)-binding Rossmann-like Domain"/>
    <property type="match status" value="2"/>
</dbReference>
<evidence type="ECO:0000256" key="7">
    <source>
        <dbReference type="ARBA" id="ARBA00047473"/>
    </source>
</evidence>
<dbReference type="PANTHER" id="PTHR43750">
    <property type="entry name" value="UDP-GLUCOSE 6-DEHYDROGENASE TUAD"/>
    <property type="match status" value="1"/>
</dbReference>
<comment type="similarity">
    <text evidence="2 8">Belongs to the UDP-glucose/GDP-mannose dehydrogenase family.</text>
</comment>
<dbReference type="Pfam" id="PF03721">
    <property type="entry name" value="UDPG_MGDP_dh_N"/>
    <property type="match status" value="1"/>
</dbReference>
<dbReference type="GO" id="GO:0051287">
    <property type="term" value="F:NAD binding"/>
    <property type="evidence" value="ECO:0007669"/>
    <property type="project" value="InterPro"/>
</dbReference>
<dbReference type="InterPro" id="IPR014027">
    <property type="entry name" value="UDP-Glc/GDP-Man_DH_C"/>
</dbReference>
<organism evidence="13 14">
    <name type="scientific">Anaerohalosphaera lusitana</name>
    <dbReference type="NCBI Taxonomy" id="1936003"/>
    <lineage>
        <taxon>Bacteria</taxon>
        <taxon>Pseudomonadati</taxon>
        <taxon>Planctomycetota</taxon>
        <taxon>Phycisphaerae</taxon>
        <taxon>Sedimentisphaerales</taxon>
        <taxon>Anaerohalosphaeraceae</taxon>
        <taxon>Anaerohalosphaera</taxon>
    </lineage>
</organism>
<sequence length="431" mass="47566">MKVAAVGVGYVGLVAAACLADAGNDVMCVDNDPQKIDLLRDGEIPIYEPGLTEIVKRNVTAGRLKFTTSIKEGVDESLLIFIGVGTPSAPDGSADISAVLEVAEQVAESMTDYRIIVTKSTVPVGTHKLVSEIMASKTDHPFDYVSNPEFLKEGSAVDDFLKPDRVIIGTENPAVREIMKQLYAPFMRKSKRIIFMDPASAEMAKYAANVMLATRISFMNELSGLCDTFDADIEQVRRAVGSDSRIGSAFLFPGVGYGGSCFPKDVRALTYMGDQKDCPMTIAQAVRDANYHQQDRFADRVLNYFKDKKDITIAAWGLAFKAKTDDTRESPAVRCIQKFLDAGFKVNAYDPEAKPAELEGRIKTTTRSYDALENADALVIFTDWQEFRNPNFDLITEMLNSPVIFDGRNLYDPSFIKKYGIEYHSIGRPTA</sequence>
<dbReference type="AlphaFoldDB" id="A0A1U9NQZ0"/>
<dbReference type="RefSeq" id="WP_146663937.1">
    <property type="nucleotide sequence ID" value="NZ_CP019791.1"/>
</dbReference>
<dbReference type="InterPro" id="IPR017476">
    <property type="entry name" value="UDP-Glc/GDP-Man"/>
</dbReference>
<dbReference type="InterPro" id="IPR001732">
    <property type="entry name" value="UDP-Glc/GDP-Man_DH_N"/>
</dbReference>
<dbReference type="EMBL" id="CP019791">
    <property type="protein sequence ID" value="AQT70342.1"/>
    <property type="molecule type" value="Genomic_DNA"/>
</dbReference>
<feature type="binding site" evidence="11">
    <location>
        <position position="153"/>
    </location>
    <ligand>
        <name>NAD(+)</name>
        <dbReference type="ChEBI" id="CHEBI:57540"/>
    </ligand>
</feature>
<dbReference type="SUPFAM" id="SSF51735">
    <property type="entry name" value="NAD(P)-binding Rossmann-fold domains"/>
    <property type="match status" value="1"/>
</dbReference>
<dbReference type="InterPro" id="IPR008927">
    <property type="entry name" value="6-PGluconate_DH-like_C_sf"/>
</dbReference>
<dbReference type="PROSITE" id="PS51257">
    <property type="entry name" value="PROKAR_LIPOPROTEIN"/>
    <property type="match status" value="1"/>
</dbReference>
<dbReference type="GO" id="GO:0003979">
    <property type="term" value="F:UDP-glucose 6-dehydrogenase activity"/>
    <property type="evidence" value="ECO:0007669"/>
    <property type="project" value="UniProtKB-EC"/>
</dbReference>
<dbReference type="SMART" id="SM00984">
    <property type="entry name" value="UDPG_MGDP_dh_C"/>
    <property type="match status" value="1"/>
</dbReference>
<dbReference type="PIRSF" id="PIRSF000124">
    <property type="entry name" value="UDPglc_GDPman_dh"/>
    <property type="match status" value="1"/>
</dbReference>
<dbReference type="Pfam" id="PF00984">
    <property type="entry name" value="UDPG_MGDP_dh"/>
    <property type="match status" value="1"/>
</dbReference>
<dbReference type="SUPFAM" id="SSF48179">
    <property type="entry name" value="6-phosphogluconate dehydrogenase C-terminal domain-like"/>
    <property type="match status" value="1"/>
</dbReference>
<keyword evidence="14" id="KW-1185">Reference proteome</keyword>
<evidence type="ECO:0000256" key="3">
    <source>
        <dbReference type="ARBA" id="ARBA00012954"/>
    </source>
</evidence>
<feature type="binding site" evidence="11">
    <location>
        <position position="328"/>
    </location>
    <ligand>
        <name>NAD(+)</name>
        <dbReference type="ChEBI" id="CHEBI:57540"/>
    </ligand>
</feature>
<reference evidence="14" key="1">
    <citation type="submission" date="2017-02" db="EMBL/GenBank/DDBJ databases">
        <title>Comparative genomics and description of representatives of a novel lineage of planctomycetes thriving in anoxic sediments.</title>
        <authorList>
            <person name="Spring S."/>
            <person name="Bunk B."/>
            <person name="Sproer C."/>
        </authorList>
    </citation>
    <scope>NUCLEOTIDE SEQUENCE [LARGE SCALE GENOMIC DNA]</scope>
    <source>
        <strain evidence="14">ST-NAGAB-D1</strain>
    </source>
</reference>
<evidence type="ECO:0000256" key="2">
    <source>
        <dbReference type="ARBA" id="ARBA00006601"/>
    </source>
</evidence>
<name>A0A1U9NQZ0_9BACT</name>
<feature type="binding site" evidence="11">
    <location>
        <position position="264"/>
    </location>
    <ligand>
        <name>NAD(+)</name>
        <dbReference type="ChEBI" id="CHEBI:57540"/>
    </ligand>
</feature>
<feature type="binding site" evidence="11">
    <location>
        <position position="30"/>
    </location>
    <ligand>
        <name>NAD(+)</name>
        <dbReference type="ChEBI" id="CHEBI:57540"/>
    </ligand>
</feature>
<feature type="binding site" evidence="11">
    <location>
        <position position="86"/>
    </location>
    <ligand>
        <name>NAD(+)</name>
        <dbReference type="ChEBI" id="CHEBI:57540"/>
    </ligand>
</feature>
<dbReference type="InterPro" id="IPR028357">
    <property type="entry name" value="UDPglc_DH_bac"/>
</dbReference>
<evidence type="ECO:0000256" key="1">
    <source>
        <dbReference type="ARBA" id="ARBA00004701"/>
    </source>
</evidence>
<dbReference type="GO" id="GO:0000271">
    <property type="term" value="P:polysaccharide biosynthetic process"/>
    <property type="evidence" value="ECO:0007669"/>
    <property type="project" value="InterPro"/>
</dbReference>
<dbReference type="SUPFAM" id="SSF52413">
    <property type="entry name" value="UDP-glucose/GDP-mannose dehydrogenase C-terminal domain"/>
    <property type="match status" value="1"/>
</dbReference>
<keyword evidence="6 8" id="KW-0520">NAD</keyword>
<feature type="binding site" evidence="10">
    <location>
        <position position="205"/>
    </location>
    <ligand>
        <name>substrate</name>
    </ligand>
</feature>
<dbReference type="EC" id="1.1.1.22" evidence="3 8"/>
<evidence type="ECO:0000256" key="5">
    <source>
        <dbReference type="ARBA" id="ARBA00023002"/>
    </source>
</evidence>
<evidence type="ECO:0000256" key="11">
    <source>
        <dbReference type="PIRSR" id="PIRSR500134-3"/>
    </source>
</evidence>
<keyword evidence="5 8" id="KW-0560">Oxidoreductase</keyword>
<dbReference type="OrthoDB" id="9803238at2"/>
<dbReference type="UniPathway" id="UPA00038">
    <property type="reaction ID" value="UER00491"/>
</dbReference>
<comment type="catalytic activity">
    <reaction evidence="7 8">
        <text>UDP-alpha-D-glucose + 2 NAD(+) + H2O = UDP-alpha-D-glucuronate + 2 NADH + 3 H(+)</text>
        <dbReference type="Rhea" id="RHEA:23596"/>
        <dbReference type="ChEBI" id="CHEBI:15377"/>
        <dbReference type="ChEBI" id="CHEBI:15378"/>
        <dbReference type="ChEBI" id="CHEBI:57540"/>
        <dbReference type="ChEBI" id="CHEBI:57945"/>
        <dbReference type="ChEBI" id="CHEBI:58052"/>
        <dbReference type="ChEBI" id="CHEBI:58885"/>
        <dbReference type="EC" id="1.1.1.22"/>
    </reaction>
</comment>
<evidence type="ECO:0000256" key="4">
    <source>
        <dbReference type="ARBA" id="ARBA00015132"/>
    </source>
</evidence>
<gene>
    <name evidence="13" type="primary">tuaD_2</name>
    <name evidence="13" type="ORF">STSP2_03548</name>
</gene>
<feature type="active site" description="Nucleophile" evidence="9">
    <location>
        <position position="261"/>
    </location>
</feature>
<dbReference type="GO" id="GO:0006065">
    <property type="term" value="P:UDP-glucuronate biosynthetic process"/>
    <property type="evidence" value="ECO:0007669"/>
    <property type="project" value="UniProtKB-UniPathway"/>
</dbReference>
<protein>
    <recommendedName>
        <fullName evidence="4 8">UDP-glucose 6-dehydrogenase</fullName>
        <ecNumber evidence="3 8">1.1.1.22</ecNumber>
    </recommendedName>
</protein>
<feature type="binding site" evidence="10">
    <location>
        <begin position="150"/>
        <end position="153"/>
    </location>
    <ligand>
        <name>substrate</name>
    </ligand>
</feature>
<dbReference type="InterPro" id="IPR036220">
    <property type="entry name" value="UDP-Glc/GDP-Man_DH_C_sf"/>
</dbReference>
<accession>A0A1U9NQZ0</accession>
<feature type="binding site" evidence="10">
    <location>
        <position position="321"/>
    </location>
    <ligand>
        <name>substrate</name>
    </ligand>
</feature>
<dbReference type="NCBIfam" id="TIGR03026">
    <property type="entry name" value="NDP-sugDHase"/>
    <property type="match status" value="1"/>
</dbReference>
<dbReference type="PIRSF" id="PIRSF500134">
    <property type="entry name" value="UDPglc_DH_bac"/>
    <property type="match status" value="1"/>
</dbReference>
<feature type="binding site" evidence="10">
    <location>
        <position position="258"/>
    </location>
    <ligand>
        <name>substrate</name>
    </ligand>
</feature>
<evidence type="ECO:0000256" key="10">
    <source>
        <dbReference type="PIRSR" id="PIRSR500134-2"/>
    </source>
</evidence>
<dbReference type="Pfam" id="PF03720">
    <property type="entry name" value="UDPG_MGDP_dh_C"/>
    <property type="match status" value="1"/>
</dbReference>
<feature type="binding site" evidence="11">
    <location>
        <position position="35"/>
    </location>
    <ligand>
        <name>NAD(+)</name>
        <dbReference type="ChEBI" id="CHEBI:57540"/>
    </ligand>
</feature>
<dbReference type="KEGG" id="alus:STSP2_03548"/>
<dbReference type="Gene3D" id="1.20.5.100">
    <property type="entry name" value="Cytochrome c1, transmembrane anchor, C-terminal"/>
    <property type="match status" value="1"/>
</dbReference>
<dbReference type="Proteomes" id="UP000189674">
    <property type="component" value="Chromosome"/>
</dbReference>
<dbReference type="InterPro" id="IPR014026">
    <property type="entry name" value="UDP-Glc/GDP-Man_DH_dimer"/>
</dbReference>
<feature type="binding site" evidence="10">
    <location>
        <begin position="250"/>
        <end position="254"/>
    </location>
    <ligand>
        <name>substrate</name>
    </ligand>
</feature>
<comment type="pathway">
    <text evidence="1">Nucleotide-sugar biosynthesis; UDP-alpha-D-glucuronate biosynthesis; UDP-alpha-D-glucuronate from UDP-alpha-D-glucose: step 1/1.</text>
</comment>
<evidence type="ECO:0000313" key="14">
    <source>
        <dbReference type="Proteomes" id="UP000189674"/>
    </source>
</evidence>
<dbReference type="InterPro" id="IPR036291">
    <property type="entry name" value="NAD(P)-bd_dom_sf"/>
</dbReference>
<proteinExistence type="inferred from homology"/>
<feature type="domain" description="UDP-glucose/GDP-mannose dehydrogenase C-terminal" evidence="12">
    <location>
        <begin position="314"/>
        <end position="413"/>
    </location>
</feature>
<evidence type="ECO:0000256" key="8">
    <source>
        <dbReference type="PIRNR" id="PIRNR000124"/>
    </source>
</evidence>
<evidence type="ECO:0000259" key="12">
    <source>
        <dbReference type="SMART" id="SM00984"/>
    </source>
</evidence>
<dbReference type="STRING" id="1936003.STSP2_03548"/>
<dbReference type="PANTHER" id="PTHR43750:SF3">
    <property type="entry name" value="UDP-GLUCOSE 6-DEHYDROGENASE TUAD"/>
    <property type="match status" value="1"/>
</dbReference>